<keyword evidence="6 21" id="KW-0812">Transmembrane</keyword>
<dbReference type="FunFam" id="3.30.200.20:FF:000370">
    <property type="entry name" value="Receptor-like protein kinase 4"/>
    <property type="match status" value="1"/>
</dbReference>
<dbReference type="SUPFAM" id="SSF56112">
    <property type="entry name" value="Protein kinase-like (PK-like)"/>
    <property type="match status" value="1"/>
</dbReference>
<dbReference type="PIRSF" id="PIRSF000641">
    <property type="entry name" value="SRK"/>
    <property type="match status" value="1"/>
</dbReference>
<keyword evidence="27" id="KW-1185">Reference proteome</keyword>
<dbReference type="Pfam" id="PF01453">
    <property type="entry name" value="B_lectin"/>
    <property type="match status" value="1"/>
</dbReference>
<keyword evidence="2" id="KW-1003">Cell membrane</keyword>
<keyword evidence="11 19" id="KW-0067">ATP-binding</keyword>
<dbReference type="PANTHER" id="PTHR47974:SF20">
    <property type="entry name" value="RECEPTOR-LIKE SERINE_THREONINE-PROTEIN KINASE"/>
    <property type="match status" value="1"/>
</dbReference>
<feature type="domain" description="Bulb-type lectin" evidence="24">
    <location>
        <begin position="108"/>
        <end position="228"/>
    </location>
</feature>
<keyword evidence="12 21" id="KW-1133">Transmembrane helix</keyword>
<evidence type="ECO:0000256" key="13">
    <source>
        <dbReference type="ARBA" id="ARBA00023136"/>
    </source>
</evidence>
<name>A0A9Q0GV98_9MAGN</name>
<dbReference type="FunFam" id="1.10.510.10:FF:000248">
    <property type="entry name" value="S-receptor-like kinase 5"/>
    <property type="match status" value="1"/>
</dbReference>
<dbReference type="PROSITE" id="PS50948">
    <property type="entry name" value="PAN"/>
    <property type="match status" value="1"/>
</dbReference>
<comment type="caution">
    <text evidence="26">The sequence shown here is derived from an EMBL/GenBank/DDBJ whole genome shotgun (WGS) entry which is preliminary data.</text>
</comment>
<dbReference type="Gene3D" id="2.90.10.10">
    <property type="entry name" value="Bulb-type lectin domain"/>
    <property type="match status" value="1"/>
</dbReference>
<dbReference type="InterPro" id="IPR003609">
    <property type="entry name" value="Pan_app"/>
</dbReference>
<evidence type="ECO:0000256" key="6">
    <source>
        <dbReference type="ARBA" id="ARBA00022692"/>
    </source>
</evidence>
<gene>
    <name evidence="26" type="ORF">NE237_030105</name>
</gene>
<evidence type="ECO:0000256" key="16">
    <source>
        <dbReference type="ARBA" id="ARBA00023180"/>
    </source>
</evidence>
<feature type="signal peptide" evidence="22">
    <location>
        <begin position="1"/>
        <end position="30"/>
    </location>
</feature>
<dbReference type="PROSITE" id="PS50927">
    <property type="entry name" value="BULB_LECTIN"/>
    <property type="match status" value="1"/>
</dbReference>
<proteinExistence type="inferred from homology"/>
<dbReference type="InterPro" id="IPR000858">
    <property type="entry name" value="S_locus_glycoprot_dom"/>
</dbReference>
<evidence type="ECO:0000256" key="11">
    <source>
        <dbReference type="ARBA" id="ARBA00022840"/>
    </source>
</evidence>
<dbReference type="PROSITE" id="PS50011">
    <property type="entry name" value="PROTEIN_KINASE_DOM"/>
    <property type="match status" value="1"/>
</dbReference>
<dbReference type="Pfam" id="PF00069">
    <property type="entry name" value="Pkinase"/>
    <property type="match status" value="1"/>
</dbReference>
<evidence type="ECO:0000256" key="2">
    <source>
        <dbReference type="ARBA" id="ARBA00022475"/>
    </source>
</evidence>
<dbReference type="CDD" id="cd00028">
    <property type="entry name" value="B_lectin"/>
    <property type="match status" value="1"/>
</dbReference>
<evidence type="ECO:0000259" key="23">
    <source>
        <dbReference type="PROSITE" id="PS50011"/>
    </source>
</evidence>
<evidence type="ECO:0000256" key="4">
    <source>
        <dbReference type="ARBA" id="ARBA00022553"/>
    </source>
</evidence>
<dbReference type="InterPro" id="IPR024171">
    <property type="entry name" value="SRK-like_kinase"/>
</dbReference>
<evidence type="ECO:0000256" key="18">
    <source>
        <dbReference type="ARBA" id="ARBA00048679"/>
    </source>
</evidence>
<comment type="catalytic activity">
    <reaction evidence="17 19">
        <text>L-threonyl-[protein] + ATP = O-phospho-L-threonyl-[protein] + ADP + H(+)</text>
        <dbReference type="Rhea" id="RHEA:46608"/>
        <dbReference type="Rhea" id="RHEA-COMP:11060"/>
        <dbReference type="Rhea" id="RHEA-COMP:11605"/>
        <dbReference type="ChEBI" id="CHEBI:15378"/>
        <dbReference type="ChEBI" id="CHEBI:30013"/>
        <dbReference type="ChEBI" id="CHEBI:30616"/>
        <dbReference type="ChEBI" id="CHEBI:61977"/>
        <dbReference type="ChEBI" id="CHEBI:456216"/>
        <dbReference type="EC" id="2.7.11.1"/>
    </reaction>
</comment>
<dbReference type="CDD" id="cd14066">
    <property type="entry name" value="STKc_IRAK"/>
    <property type="match status" value="1"/>
</dbReference>
<keyword evidence="8" id="KW-0430">Lectin</keyword>
<evidence type="ECO:0000256" key="21">
    <source>
        <dbReference type="SAM" id="Phobius"/>
    </source>
</evidence>
<dbReference type="EMBL" id="JAMYWD010000012">
    <property type="protein sequence ID" value="KAJ4953273.1"/>
    <property type="molecule type" value="Genomic_DNA"/>
</dbReference>
<evidence type="ECO:0000256" key="14">
    <source>
        <dbReference type="ARBA" id="ARBA00023157"/>
    </source>
</evidence>
<keyword evidence="10 19" id="KW-0418">Kinase</keyword>
<dbReference type="OrthoDB" id="643280at2759"/>
<feature type="transmembrane region" description="Helical" evidence="21">
    <location>
        <begin position="509"/>
        <end position="535"/>
    </location>
</feature>
<protein>
    <recommendedName>
        <fullName evidence="19">Receptor-like serine/threonine-protein kinase</fullName>
        <ecNumber evidence="19">2.7.11.1</ecNumber>
    </recommendedName>
</protein>
<keyword evidence="7 22" id="KW-0732">Signal</keyword>
<evidence type="ECO:0000256" key="5">
    <source>
        <dbReference type="ARBA" id="ARBA00022679"/>
    </source>
</evidence>
<keyword evidence="5 19" id="KW-0808">Transferase</keyword>
<dbReference type="InterPro" id="IPR017441">
    <property type="entry name" value="Protein_kinase_ATP_BS"/>
</dbReference>
<comment type="similarity">
    <text evidence="19">Belongs to the protein kinase superfamily. Ser/Thr protein kinase family.</text>
</comment>
<dbReference type="GO" id="GO:0005524">
    <property type="term" value="F:ATP binding"/>
    <property type="evidence" value="ECO:0007669"/>
    <property type="project" value="UniProtKB-UniRule"/>
</dbReference>
<evidence type="ECO:0000256" key="22">
    <source>
        <dbReference type="SAM" id="SignalP"/>
    </source>
</evidence>
<dbReference type="InterPro" id="IPR000719">
    <property type="entry name" value="Prot_kinase_dom"/>
</dbReference>
<sequence length="884" mass="97945">MAQISRPTLPFLMFSAVILCILAGIEFGSSTGIELHNSTSFLLNAPPTDREVNLFPGLKVFNSRRKGRSDASSSIYWENQNSPNLLTNVRNEETFSFPHSSTISSSSLKLKLGSVIIAGNSTILSSNRTFELGFFMTDGGSNLYVGIWYASIPIRTYVWVANRNSPVKDLISSIMRLTEDGKLQITDSGDRNVWRTENAEEGVSAQLLETGNFVLLSRNGTIVWQSFDFPADTWLPDMNITSHISIECWRSESDPSPGNYSLRLKPPENGEFELVFNDSHTYWSTGNWTGNAFANIPEMTVRYIYSFHFVNPFTPAASFMYTATSMDNSTRPPLTRFTVDSSGQLKQFTWSTQAESWNIFWCRPENWCRVYGLCGNLGFCSSRAERPCECLAGFTPSDKRAWSSGDFSGGCRREDDYLCDESDEFEEAGTVDFNSATVLSFSGSRSSCESSCLKNCSCIGLTYNGETDLCRNLYGNMLNLQNLTSGSIGKDIIYLRVGRLELKKKKSKWVTTILIGGICGLGAVVGMSALVLVVLRKRRSRTKENEAVLRVTNLKVSSYKELYAATRGFSEKLGHGGFGTVFRGKLSDSTPIAVKRLERPGGCEKEFRAEVCTIGNIQHVNLVRLRGFCSENSHRLLVYDYMQNGPLSLFLQRDGQQLSWDVRFRVAIGTAKGIAYLHEECRDCIIHCDIKPENILLDSDFSAKVSDFGLAKLIGRDFSRVLTTMRGTVGYVAPEWISGVAITPKADVYSYGMTLLEIIGGRRNVEKPQSASKEGAMEEKWFFPPWAARQIIDGNVAAVVDERLGGAYNPVEAERLARVAVWCIQDEEGARPTMIMVVKMLEGMVEVTVPPPPQLLQALISGDSFHGVGVSGLQPSIGAGTHSD</sequence>
<evidence type="ECO:0000256" key="8">
    <source>
        <dbReference type="ARBA" id="ARBA00022734"/>
    </source>
</evidence>
<evidence type="ECO:0000256" key="3">
    <source>
        <dbReference type="ARBA" id="ARBA00022527"/>
    </source>
</evidence>
<evidence type="ECO:0000259" key="24">
    <source>
        <dbReference type="PROSITE" id="PS50927"/>
    </source>
</evidence>
<evidence type="ECO:0000256" key="17">
    <source>
        <dbReference type="ARBA" id="ARBA00047899"/>
    </source>
</evidence>
<evidence type="ECO:0000256" key="7">
    <source>
        <dbReference type="ARBA" id="ARBA00022729"/>
    </source>
</evidence>
<evidence type="ECO:0000256" key="20">
    <source>
        <dbReference type="PROSITE-ProRule" id="PRU10141"/>
    </source>
</evidence>
<keyword evidence="13 21" id="KW-0472">Membrane</keyword>
<comment type="subcellular location">
    <subcellularLocation>
        <location evidence="1">Cell membrane</location>
        <topology evidence="1">Single-pass type I membrane protein</topology>
    </subcellularLocation>
</comment>
<reference evidence="26" key="1">
    <citation type="journal article" date="2023" name="Plant J.">
        <title>The genome of the king protea, Protea cynaroides.</title>
        <authorList>
            <person name="Chang J."/>
            <person name="Duong T.A."/>
            <person name="Schoeman C."/>
            <person name="Ma X."/>
            <person name="Roodt D."/>
            <person name="Barker N."/>
            <person name="Li Z."/>
            <person name="Van de Peer Y."/>
            <person name="Mizrachi E."/>
        </authorList>
    </citation>
    <scope>NUCLEOTIDE SEQUENCE</scope>
    <source>
        <tissue evidence="26">Young leaves</tissue>
    </source>
</reference>
<keyword evidence="9 19" id="KW-0547">Nucleotide-binding</keyword>
<dbReference type="InterPro" id="IPR008271">
    <property type="entry name" value="Ser/Thr_kinase_AS"/>
</dbReference>
<dbReference type="Pfam" id="PF00954">
    <property type="entry name" value="S_locus_glycop"/>
    <property type="match status" value="1"/>
</dbReference>
<dbReference type="Proteomes" id="UP001141806">
    <property type="component" value="Unassembled WGS sequence"/>
</dbReference>
<keyword evidence="3 19" id="KW-0723">Serine/threonine-protein kinase</keyword>
<organism evidence="26 27">
    <name type="scientific">Protea cynaroides</name>
    <dbReference type="NCBI Taxonomy" id="273540"/>
    <lineage>
        <taxon>Eukaryota</taxon>
        <taxon>Viridiplantae</taxon>
        <taxon>Streptophyta</taxon>
        <taxon>Embryophyta</taxon>
        <taxon>Tracheophyta</taxon>
        <taxon>Spermatophyta</taxon>
        <taxon>Magnoliopsida</taxon>
        <taxon>Proteales</taxon>
        <taxon>Proteaceae</taxon>
        <taxon>Protea</taxon>
    </lineage>
</organism>
<evidence type="ECO:0000256" key="19">
    <source>
        <dbReference type="PIRNR" id="PIRNR000641"/>
    </source>
</evidence>
<dbReference type="EC" id="2.7.11.1" evidence="19"/>
<evidence type="ECO:0000256" key="12">
    <source>
        <dbReference type="ARBA" id="ARBA00022989"/>
    </source>
</evidence>
<evidence type="ECO:0000256" key="10">
    <source>
        <dbReference type="ARBA" id="ARBA00022777"/>
    </source>
</evidence>
<dbReference type="GO" id="GO:0030246">
    <property type="term" value="F:carbohydrate binding"/>
    <property type="evidence" value="ECO:0007669"/>
    <property type="project" value="UniProtKB-KW"/>
</dbReference>
<dbReference type="PANTHER" id="PTHR47974">
    <property type="entry name" value="OS07G0415500 PROTEIN"/>
    <property type="match status" value="1"/>
</dbReference>
<dbReference type="InterPro" id="IPR001480">
    <property type="entry name" value="Bulb-type_lectin_dom"/>
</dbReference>
<comment type="catalytic activity">
    <reaction evidence="18 19">
        <text>L-seryl-[protein] + ATP = O-phospho-L-seryl-[protein] + ADP + H(+)</text>
        <dbReference type="Rhea" id="RHEA:17989"/>
        <dbReference type="Rhea" id="RHEA-COMP:9863"/>
        <dbReference type="Rhea" id="RHEA-COMP:11604"/>
        <dbReference type="ChEBI" id="CHEBI:15378"/>
        <dbReference type="ChEBI" id="CHEBI:29999"/>
        <dbReference type="ChEBI" id="CHEBI:30616"/>
        <dbReference type="ChEBI" id="CHEBI:83421"/>
        <dbReference type="ChEBI" id="CHEBI:456216"/>
        <dbReference type="EC" id="2.7.11.1"/>
    </reaction>
</comment>
<dbReference type="Gene3D" id="1.10.510.10">
    <property type="entry name" value="Transferase(Phosphotransferase) domain 1"/>
    <property type="match status" value="1"/>
</dbReference>
<dbReference type="SUPFAM" id="SSF51110">
    <property type="entry name" value="alpha-D-mannose-specific plant lectins"/>
    <property type="match status" value="1"/>
</dbReference>
<dbReference type="AlphaFoldDB" id="A0A9Q0GV98"/>
<feature type="chain" id="PRO_5040295425" description="Receptor-like serine/threonine-protein kinase" evidence="22">
    <location>
        <begin position="31"/>
        <end position="884"/>
    </location>
</feature>
<dbReference type="InterPro" id="IPR036426">
    <property type="entry name" value="Bulb-type_lectin_dom_sf"/>
</dbReference>
<evidence type="ECO:0000256" key="9">
    <source>
        <dbReference type="ARBA" id="ARBA00022741"/>
    </source>
</evidence>
<evidence type="ECO:0000259" key="25">
    <source>
        <dbReference type="PROSITE" id="PS50948"/>
    </source>
</evidence>
<keyword evidence="16" id="KW-0325">Glycoprotein</keyword>
<feature type="domain" description="Apple" evidence="25">
    <location>
        <begin position="419"/>
        <end position="497"/>
    </location>
</feature>
<keyword evidence="4" id="KW-0597">Phosphoprotein</keyword>
<keyword evidence="15" id="KW-0675">Receptor</keyword>
<dbReference type="InterPro" id="IPR011009">
    <property type="entry name" value="Kinase-like_dom_sf"/>
</dbReference>
<feature type="domain" description="Protein kinase" evidence="23">
    <location>
        <begin position="567"/>
        <end position="845"/>
    </location>
</feature>
<dbReference type="GO" id="GO:0005886">
    <property type="term" value="C:plasma membrane"/>
    <property type="evidence" value="ECO:0007669"/>
    <property type="project" value="UniProtKB-SubCell"/>
</dbReference>
<dbReference type="GO" id="GO:0004674">
    <property type="term" value="F:protein serine/threonine kinase activity"/>
    <property type="evidence" value="ECO:0007669"/>
    <property type="project" value="UniProtKB-KW"/>
</dbReference>
<feature type="binding site" evidence="20">
    <location>
        <position position="595"/>
    </location>
    <ligand>
        <name>ATP</name>
        <dbReference type="ChEBI" id="CHEBI:30616"/>
    </ligand>
</feature>
<dbReference type="PROSITE" id="PS00108">
    <property type="entry name" value="PROTEIN_KINASE_ST"/>
    <property type="match status" value="1"/>
</dbReference>
<dbReference type="SMART" id="SM00220">
    <property type="entry name" value="S_TKc"/>
    <property type="match status" value="1"/>
</dbReference>
<dbReference type="PROSITE" id="PS00107">
    <property type="entry name" value="PROTEIN_KINASE_ATP"/>
    <property type="match status" value="1"/>
</dbReference>
<dbReference type="SMART" id="SM00108">
    <property type="entry name" value="B_lectin"/>
    <property type="match status" value="1"/>
</dbReference>
<evidence type="ECO:0000256" key="15">
    <source>
        <dbReference type="ARBA" id="ARBA00023170"/>
    </source>
</evidence>
<keyword evidence="14" id="KW-1015">Disulfide bond</keyword>
<evidence type="ECO:0000256" key="1">
    <source>
        <dbReference type="ARBA" id="ARBA00004251"/>
    </source>
</evidence>
<accession>A0A9Q0GV98</accession>
<evidence type="ECO:0000313" key="26">
    <source>
        <dbReference type="EMBL" id="KAJ4953273.1"/>
    </source>
</evidence>
<dbReference type="GO" id="GO:0048544">
    <property type="term" value="P:recognition of pollen"/>
    <property type="evidence" value="ECO:0007669"/>
    <property type="project" value="InterPro"/>
</dbReference>
<evidence type="ECO:0000313" key="27">
    <source>
        <dbReference type="Proteomes" id="UP001141806"/>
    </source>
</evidence>
<dbReference type="Gene3D" id="3.30.200.20">
    <property type="entry name" value="Phosphorylase Kinase, domain 1"/>
    <property type="match status" value="1"/>
</dbReference>